<evidence type="ECO:0000313" key="2">
    <source>
        <dbReference type="EMBL" id="TWF93038.1"/>
    </source>
</evidence>
<dbReference type="SUPFAM" id="SSF47413">
    <property type="entry name" value="lambda repressor-like DNA-binding domains"/>
    <property type="match status" value="1"/>
</dbReference>
<dbReference type="Gene3D" id="1.10.260.40">
    <property type="entry name" value="lambda repressor-like DNA-binding domains"/>
    <property type="match status" value="1"/>
</dbReference>
<sequence length="281" mass="31260">MVSSNADTPRARAFGAQLREVRKERGLTTRKLAELIGRNDSHISRWENGRLIPSPEDTATVLAVLGVSGADRELLLELARDALDPNWIAPGVDRQLAALTEYERTAKRMTNVEPLIIPGLLQTYDYARHIMSAFGNPRGEAEQRATLRVGRQHVLTDSPPTNLVAIIGEYALRYSVCPDDVMLAQLEHLLRNSELDSVEIRIVPLATPTPAMLNGSWALLEFDRAKPVVHHEHFRSSATITEGKSVEKYQASVGTLLEVAMSPDESRKLIAEVIEREERVT</sequence>
<reference evidence="2 3" key="1">
    <citation type="submission" date="2019-06" db="EMBL/GenBank/DDBJ databases">
        <title>Sequencing the genomes of 1000 actinobacteria strains.</title>
        <authorList>
            <person name="Klenk H.-P."/>
        </authorList>
    </citation>
    <scope>NUCLEOTIDE SEQUENCE [LARGE SCALE GENOMIC DNA]</scope>
    <source>
        <strain evidence="2 3">DSM 46699</strain>
    </source>
</reference>
<dbReference type="Proteomes" id="UP000316184">
    <property type="component" value="Unassembled WGS sequence"/>
</dbReference>
<organism evidence="2 3">
    <name type="scientific">Saccharopolyspora dendranthemae</name>
    <dbReference type="NCBI Taxonomy" id="1181886"/>
    <lineage>
        <taxon>Bacteria</taxon>
        <taxon>Bacillati</taxon>
        <taxon>Actinomycetota</taxon>
        <taxon>Actinomycetes</taxon>
        <taxon>Pseudonocardiales</taxon>
        <taxon>Pseudonocardiaceae</taxon>
        <taxon>Saccharopolyspora</taxon>
    </lineage>
</organism>
<protein>
    <submittedName>
        <fullName evidence="2">Transcriptional regulator with XRE-family HTH domain</fullName>
    </submittedName>
</protein>
<evidence type="ECO:0000259" key="1">
    <source>
        <dbReference type="PROSITE" id="PS50943"/>
    </source>
</evidence>
<dbReference type="InterPro" id="IPR010982">
    <property type="entry name" value="Lambda_DNA-bd_dom_sf"/>
</dbReference>
<name>A0A561U0Z4_9PSEU</name>
<dbReference type="Pfam" id="PF13560">
    <property type="entry name" value="HTH_31"/>
    <property type="match status" value="1"/>
</dbReference>
<dbReference type="RefSeq" id="WP_145744438.1">
    <property type="nucleotide sequence ID" value="NZ_VIWX01000006.1"/>
</dbReference>
<gene>
    <name evidence="2" type="ORF">FHU35_16321</name>
</gene>
<evidence type="ECO:0000313" key="3">
    <source>
        <dbReference type="Proteomes" id="UP000316184"/>
    </source>
</evidence>
<keyword evidence="3" id="KW-1185">Reference proteome</keyword>
<dbReference type="Pfam" id="PF19054">
    <property type="entry name" value="DUF5753"/>
    <property type="match status" value="1"/>
</dbReference>
<dbReference type="SMART" id="SM00530">
    <property type="entry name" value="HTH_XRE"/>
    <property type="match status" value="1"/>
</dbReference>
<dbReference type="PROSITE" id="PS50943">
    <property type="entry name" value="HTH_CROC1"/>
    <property type="match status" value="1"/>
</dbReference>
<dbReference type="InterPro" id="IPR043917">
    <property type="entry name" value="DUF5753"/>
</dbReference>
<dbReference type="CDD" id="cd00093">
    <property type="entry name" value="HTH_XRE"/>
    <property type="match status" value="1"/>
</dbReference>
<feature type="domain" description="HTH cro/C1-type" evidence="1">
    <location>
        <begin position="18"/>
        <end position="72"/>
    </location>
</feature>
<comment type="caution">
    <text evidence="2">The sequence shown here is derived from an EMBL/GenBank/DDBJ whole genome shotgun (WGS) entry which is preliminary data.</text>
</comment>
<accession>A0A561U0Z4</accession>
<dbReference type="OrthoDB" id="2991476at2"/>
<dbReference type="InterPro" id="IPR001387">
    <property type="entry name" value="Cro/C1-type_HTH"/>
</dbReference>
<dbReference type="AlphaFoldDB" id="A0A561U0Z4"/>
<proteinExistence type="predicted"/>
<dbReference type="EMBL" id="VIWX01000006">
    <property type="protein sequence ID" value="TWF93038.1"/>
    <property type="molecule type" value="Genomic_DNA"/>
</dbReference>
<dbReference type="GO" id="GO:0003677">
    <property type="term" value="F:DNA binding"/>
    <property type="evidence" value="ECO:0007669"/>
    <property type="project" value="InterPro"/>
</dbReference>